<dbReference type="GeneID" id="109466059"/>
<organism evidence="8 9">
    <name type="scientific">Branchiostoma belcheri</name>
    <name type="common">Amphioxus</name>
    <dbReference type="NCBI Taxonomy" id="7741"/>
    <lineage>
        <taxon>Eukaryota</taxon>
        <taxon>Metazoa</taxon>
        <taxon>Chordata</taxon>
        <taxon>Cephalochordata</taxon>
        <taxon>Leptocardii</taxon>
        <taxon>Amphioxiformes</taxon>
        <taxon>Branchiostomatidae</taxon>
        <taxon>Branchiostoma</taxon>
    </lineage>
</organism>
<name>A0A6P4Y4B3_BRABE</name>
<dbReference type="Proteomes" id="UP000515135">
    <property type="component" value="Unplaced"/>
</dbReference>
<feature type="transmembrane region" description="Helical" evidence="7">
    <location>
        <begin position="197"/>
        <end position="219"/>
    </location>
</feature>
<dbReference type="PANTHER" id="PTHR20855:SF92">
    <property type="entry name" value="PROGESTIN AND ADIPOQ RECEPTOR FAMILY MEMBER 3-LIKE"/>
    <property type="match status" value="1"/>
</dbReference>
<keyword evidence="3 7" id="KW-0812">Transmembrane</keyword>
<dbReference type="GO" id="GO:0005886">
    <property type="term" value="C:plasma membrane"/>
    <property type="evidence" value="ECO:0007669"/>
    <property type="project" value="TreeGrafter"/>
</dbReference>
<dbReference type="RefSeq" id="XP_019619219.1">
    <property type="nucleotide sequence ID" value="XM_019763660.1"/>
</dbReference>
<feature type="transmembrane region" description="Helical" evidence="7">
    <location>
        <begin position="270"/>
        <end position="287"/>
    </location>
</feature>
<proteinExistence type="inferred from homology"/>
<dbReference type="RefSeq" id="XP_019619218.1">
    <property type="nucleotide sequence ID" value="XM_019763659.1"/>
</dbReference>
<dbReference type="InterPro" id="IPR004254">
    <property type="entry name" value="AdipoR/HlyIII-related"/>
</dbReference>
<feature type="binding site" evidence="6">
    <location>
        <position position="116"/>
    </location>
    <ligand>
        <name>Zn(2+)</name>
        <dbReference type="ChEBI" id="CHEBI:29105"/>
    </ligand>
</feature>
<evidence type="ECO:0000256" key="2">
    <source>
        <dbReference type="ARBA" id="ARBA00007018"/>
    </source>
</evidence>
<evidence type="ECO:0000313" key="10">
    <source>
        <dbReference type="RefSeq" id="XP_019619219.1"/>
    </source>
</evidence>
<feature type="transmembrane region" description="Helical" evidence="7">
    <location>
        <begin position="307"/>
        <end position="326"/>
    </location>
</feature>
<feature type="binding site" evidence="6">
    <location>
        <position position="268"/>
    </location>
    <ligand>
        <name>Zn(2+)</name>
        <dbReference type="ChEBI" id="CHEBI:29105"/>
    </ligand>
</feature>
<keyword evidence="5 7" id="KW-0472">Membrane</keyword>
<evidence type="ECO:0000313" key="8">
    <source>
        <dbReference type="Proteomes" id="UP000515135"/>
    </source>
</evidence>
<comment type="subcellular location">
    <subcellularLocation>
        <location evidence="1">Membrane</location>
        <topology evidence="1">Multi-pass membrane protein</topology>
    </subcellularLocation>
</comment>
<evidence type="ECO:0000256" key="5">
    <source>
        <dbReference type="ARBA" id="ARBA00023136"/>
    </source>
</evidence>
<accession>A0A6P4Y4B3</accession>
<comment type="similarity">
    <text evidence="2">Belongs to the ADIPOR family.</text>
</comment>
<dbReference type="Pfam" id="PF03006">
    <property type="entry name" value="HlyIII"/>
    <property type="match status" value="1"/>
</dbReference>
<evidence type="ECO:0000256" key="1">
    <source>
        <dbReference type="ARBA" id="ARBA00004141"/>
    </source>
</evidence>
<protein>
    <submittedName>
        <fullName evidence="9 10">Membrane progestin receptor beta-like isoform X1</fullName>
    </submittedName>
</protein>
<keyword evidence="6" id="KW-0479">Metal-binding</keyword>
<evidence type="ECO:0000256" key="4">
    <source>
        <dbReference type="ARBA" id="ARBA00022989"/>
    </source>
</evidence>
<evidence type="ECO:0000256" key="7">
    <source>
        <dbReference type="SAM" id="Phobius"/>
    </source>
</evidence>
<dbReference type="OrthoDB" id="535992at2759"/>
<reference evidence="9 10" key="1">
    <citation type="submission" date="2025-04" db="UniProtKB">
        <authorList>
            <consortium name="RefSeq"/>
        </authorList>
    </citation>
    <scope>IDENTIFICATION</scope>
    <source>
        <tissue evidence="9 10">Gonad</tissue>
    </source>
</reference>
<dbReference type="PANTHER" id="PTHR20855">
    <property type="entry name" value="ADIPOR/PROGESTIN RECEPTOR-RELATED"/>
    <property type="match status" value="1"/>
</dbReference>
<dbReference type="AlphaFoldDB" id="A0A6P4Y4B3"/>
<gene>
    <name evidence="9 10" type="primary">LOC109466059</name>
</gene>
<keyword evidence="6" id="KW-0862">Zinc</keyword>
<feature type="transmembrane region" description="Helical" evidence="7">
    <location>
        <begin position="96"/>
        <end position="118"/>
    </location>
</feature>
<dbReference type="GO" id="GO:0005496">
    <property type="term" value="F:steroid binding"/>
    <property type="evidence" value="ECO:0007669"/>
    <property type="project" value="TreeGrafter"/>
</dbReference>
<evidence type="ECO:0000313" key="9">
    <source>
        <dbReference type="RefSeq" id="XP_019619218.1"/>
    </source>
</evidence>
<feature type="transmembrane region" description="Helical" evidence="7">
    <location>
        <begin position="63"/>
        <end position="81"/>
    </location>
</feature>
<sequence length="337" mass="38682">MVPRKPLEILKGMIPELPSMPCTRRSEEVPVLFREPYVHDGYRAPHQPWHYYLLSLFQIHNEVMNAWTHLIPFSILLYNVFTRTGELDFSADHTCWALLLLGFGGCSFLFLSFAAHLFQSHSEHAHYMCFILDYVGIAFYGFTAGLAQFSICSDPWFSRVFKPFFFPLLVASGCYTCVCCSYGKVRFNRPYPRMRWVLQISAVGSMYVLSMSPVLHRVFMDHFRGSMDTVSWMHVAHASFFMTGVFFYTSNVPHKFQPGTFDIFGHGHQLFHVAMATMAIVQFETVFRDLQSGRHLLLSRPSATSILVQLAVVLLCCVVSTLGMAVKVRRKLRNKVQ</sequence>
<feature type="transmembrane region" description="Helical" evidence="7">
    <location>
        <begin position="130"/>
        <end position="151"/>
    </location>
</feature>
<feature type="transmembrane region" description="Helical" evidence="7">
    <location>
        <begin position="163"/>
        <end position="185"/>
    </location>
</feature>
<keyword evidence="8" id="KW-1185">Reference proteome</keyword>
<feature type="transmembrane region" description="Helical" evidence="7">
    <location>
        <begin position="231"/>
        <end position="249"/>
    </location>
</feature>
<dbReference type="GO" id="GO:0003707">
    <property type="term" value="F:nuclear steroid receptor activity"/>
    <property type="evidence" value="ECO:0007669"/>
    <property type="project" value="TreeGrafter"/>
</dbReference>
<keyword evidence="4 7" id="KW-1133">Transmembrane helix</keyword>
<feature type="binding site" evidence="6">
    <location>
        <position position="272"/>
    </location>
    <ligand>
        <name>Zn(2+)</name>
        <dbReference type="ChEBI" id="CHEBI:29105"/>
    </ligand>
</feature>
<dbReference type="KEGG" id="bbel:109466059"/>
<evidence type="ECO:0000256" key="3">
    <source>
        <dbReference type="ARBA" id="ARBA00022692"/>
    </source>
</evidence>
<evidence type="ECO:0000256" key="6">
    <source>
        <dbReference type="PIRSR" id="PIRSR604254-1"/>
    </source>
</evidence>
<dbReference type="GO" id="GO:0046872">
    <property type="term" value="F:metal ion binding"/>
    <property type="evidence" value="ECO:0007669"/>
    <property type="project" value="UniProtKB-KW"/>
</dbReference>